<sequence>MGTFGVKPQSYDIGRAARGLVDFIDLVRAKTRGGPPVYLVAHSMGGLICRTVPQRELADPAEAVSKLCTIGTPHGGISPELGGPIGGWLMDRFGPLGSDIFSPGTCRSTCCRPPTTLPGKPTRKRSGGTPGAWWAPSLPPSRILSIVGTNSRDYSVAAGLSSAVMGVQSDGLVAIRNAYVYGGARAYIHRSHSGRYGLVNSEETYQNLSRFLFGGLRVEVAPHGVELDRNDRIWQGEARLAIRGVPALIHEQTADHYCPIDLNATEKGIAGPLSPVPSMTIFLQPKNVRKCRYALDLKIISLKETGGILGFGGHLEQIADWQDTLIVDVEVNDKGAARSVIWEWNSTLAVRIAEQAELPNQLDWAPGKSSDGQWQLPVPIVPMGQAVLGSHARLQLSIGLWA</sequence>
<dbReference type="Proteomes" id="UP000297851">
    <property type="component" value="Unassembled WGS sequence"/>
</dbReference>
<protein>
    <recommendedName>
        <fullName evidence="4">Alpha/beta fold hydrolase</fullName>
    </recommendedName>
</protein>
<proteinExistence type="predicted"/>
<accession>A0ABY2JDQ8</accession>
<evidence type="ECO:0008006" key="4">
    <source>
        <dbReference type="Google" id="ProtNLM"/>
    </source>
</evidence>
<dbReference type="SUPFAM" id="SSF53474">
    <property type="entry name" value="alpha/beta-Hydrolases"/>
    <property type="match status" value="1"/>
</dbReference>
<dbReference type="RefSeq" id="WP_134373228.1">
    <property type="nucleotide sequence ID" value="NZ_SOGO01000021.1"/>
</dbReference>
<dbReference type="InterPro" id="IPR029058">
    <property type="entry name" value="AB_hydrolase_fold"/>
</dbReference>
<name>A0ABY2JDQ8_9MICO</name>
<reference evidence="2 3" key="1">
    <citation type="submission" date="2019-03" db="EMBL/GenBank/DDBJ databases">
        <title>Genomics of glacier-inhabiting Cryobacterium strains.</title>
        <authorList>
            <person name="Liu Q."/>
            <person name="Xin Y.-H."/>
        </authorList>
    </citation>
    <scope>NUCLEOTIDE SEQUENCE [LARGE SCALE GENOMIC DNA]</scope>
    <source>
        <strain evidence="2 3">TMT2-16</strain>
    </source>
</reference>
<gene>
    <name evidence="2" type="ORF">E3T25_06615</name>
</gene>
<organism evidence="2 3">
    <name type="scientific">Cryobacterium sandaracinum</name>
    <dbReference type="NCBI Taxonomy" id="1259247"/>
    <lineage>
        <taxon>Bacteria</taxon>
        <taxon>Bacillati</taxon>
        <taxon>Actinomycetota</taxon>
        <taxon>Actinomycetes</taxon>
        <taxon>Micrococcales</taxon>
        <taxon>Microbacteriaceae</taxon>
        <taxon>Cryobacterium</taxon>
    </lineage>
</organism>
<feature type="region of interest" description="Disordered" evidence="1">
    <location>
        <begin position="113"/>
        <end position="132"/>
    </location>
</feature>
<keyword evidence="3" id="KW-1185">Reference proteome</keyword>
<dbReference type="EMBL" id="SOGO01000021">
    <property type="protein sequence ID" value="TFD03286.1"/>
    <property type="molecule type" value="Genomic_DNA"/>
</dbReference>
<comment type="caution">
    <text evidence="2">The sequence shown here is derived from an EMBL/GenBank/DDBJ whole genome shotgun (WGS) entry which is preliminary data.</text>
</comment>
<evidence type="ECO:0000256" key="1">
    <source>
        <dbReference type="SAM" id="MobiDB-lite"/>
    </source>
</evidence>
<evidence type="ECO:0000313" key="3">
    <source>
        <dbReference type="Proteomes" id="UP000297851"/>
    </source>
</evidence>
<dbReference type="Gene3D" id="3.40.50.1820">
    <property type="entry name" value="alpha/beta hydrolase"/>
    <property type="match status" value="1"/>
</dbReference>
<evidence type="ECO:0000313" key="2">
    <source>
        <dbReference type="EMBL" id="TFD03286.1"/>
    </source>
</evidence>